<keyword evidence="4" id="KW-1185">Reference proteome</keyword>
<reference evidence="3" key="1">
    <citation type="submission" date="2018-01" db="EMBL/GenBank/DDBJ databases">
        <authorList>
            <person name="Mao J.F."/>
        </authorList>
    </citation>
    <scope>NUCLEOTIDE SEQUENCE</scope>
    <source>
        <strain evidence="3">Huo1</strain>
        <tissue evidence="3">Leaf</tissue>
    </source>
</reference>
<dbReference type="InterPro" id="IPR021102">
    <property type="entry name" value="PNGase_A"/>
</dbReference>
<organism evidence="3">
    <name type="scientific">Salvia splendens</name>
    <name type="common">Scarlet sage</name>
    <dbReference type="NCBI Taxonomy" id="180675"/>
    <lineage>
        <taxon>Eukaryota</taxon>
        <taxon>Viridiplantae</taxon>
        <taxon>Streptophyta</taxon>
        <taxon>Embryophyta</taxon>
        <taxon>Tracheophyta</taxon>
        <taxon>Spermatophyta</taxon>
        <taxon>Magnoliopsida</taxon>
        <taxon>eudicotyledons</taxon>
        <taxon>Gunneridae</taxon>
        <taxon>Pentapetalae</taxon>
        <taxon>asterids</taxon>
        <taxon>lamiids</taxon>
        <taxon>Lamiales</taxon>
        <taxon>Lamiaceae</taxon>
        <taxon>Nepetoideae</taxon>
        <taxon>Mentheae</taxon>
        <taxon>Salviinae</taxon>
        <taxon>Salvia</taxon>
        <taxon>Salvia subgen. Calosphace</taxon>
        <taxon>core Calosphace</taxon>
    </lineage>
</organism>
<protein>
    <recommendedName>
        <fullName evidence="2">Peptide N-acetyl-beta-D-glucosaminyl asparaginase amidase A N-terminal domain-containing protein</fullName>
    </recommendedName>
</protein>
<evidence type="ECO:0000313" key="4">
    <source>
        <dbReference type="Proteomes" id="UP000298416"/>
    </source>
</evidence>
<dbReference type="PANTHER" id="PTHR31104">
    <property type="entry name" value="PEPTIDE-N4-(N-ACETYL-BETA-GLUCOSAMINYL)ASPARAGINE AMIDASE A PROTEIN"/>
    <property type="match status" value="1"/>
</dbReference>
<dbReference type="Pfam" id="PF12222">
    <property type="entry name" value="PNGaseA"/>
    <property type="match status" value="1"/>
</dbReference>
<evidence type="ECO:0000256" key="1">
    <source>
        <dbReference type="SAM" id="MobiDB-lite"/>
    </source>
</evidence>
<dbReference type="Proteomes" id="UP000298416">
    <property type="component" value="Unassembled WGS sequence"/>
</dbReference>
<dbReference type="InterPro" id="IPR056948">
    <property type="entry name" value="PNGaseA_N"/>
</dbReference>
<sequence length="227" mass="25228">MIKINPSLQHLHCHAPPYHHLRSSSSLTKLIQLTATAPCSYLLLQHDFSFTYGPPPVLAAYTPPPHCPSPSSAKIVLECTATCKGRQFDRRRLAPPLPRRPLLLRPPRRRLRLLLHPRHTSHVTELSFGYVSDDTPNPPPTLTPPSPRNSSLEELIFIEIGGADGLLYGFWEGDADKILDSWSILNQEISGYDNSSHLNRSSLPPDFIFGAASSAYQVDINSSNSFC</sequence>
<evidence type="ECO:0000313" key="3">
    <source>
        <dbReference type="EMBL" id="KAG6402789.1"/>
    </source>
</evidence>
<comment type="caution">
    <text evidence="3">The sequence shown here is derived from an EMBL/GenBank/DDBJ whole genome shotgun (WGS) entry which is preliminary data.</text>
</comment>
<evidence type="ECO:0000259" key="2">
    <source>
        <dbReference type="Pfam" id="PF12222"/>
    </source>
</evidence>
<gene>
    <name evidence="3" type="ORF">SASPL_135002</name>
</gene>
<feature type="domain" description="Peptide N-acetyl-beta-D-glucosaminyl asparaginase amidase A N-terminal" evidence="2">
    <location>
        <begin position="35"/>
        <end position="90"/>
    </location>
</feature>
<dbReference type="AlphaFoldDB" id="A0A8X8WYU1"/>
<feature type="compositionally biased region" description="Pro residues" evidence="1">
    <location>
        <begin position="136"/>
        <end position="147"/>
    </location>
</feature>
<accession>A0A8X8WYU1</accession>
<reference evidence="3" key="2">
    <citation type="submission" date="2020-08" db="EMBL/GenBank/DDBJ databases">
        <title>Plant Genome Project.</title>
        <authorList>
            <person name="Zhang R.-G."/>
        </authorList>
    </citation>
    <scope>NUCLEOTIDE SEQUENCE</scope>
    <source>
        <strain evidence="3">Huo1</strain>
        <tissue evidence="3">Leaf</tissue>
    </source>
</reference>
<proteinExistence type="predicted"/>
<feature type="region of interest" description="Disordered" evidence="1">
    <location>
        <begin position="128"/>
        <end position="148"/>
    </location>
</feature>
<dbReference type="EMBL" id="PNBA02000013">
    <property type="protein sequence ID" value="KAG6402789.1"/>
    <property type="molecule type" value="Genomic_DNA"/>
</dbReference>
<name>A0A8X8WYU1_SALSN</name>